<comment type="subcellular location">
    <subcellularLocation>
        <location evidence="1">Cell envelope</location>
    </subcellularLocation>
</comment>
<evidence type="ECO:0000259" key="2">
    <source>
        <dbReference type="Pfam" id="PF07940"/>
    </source>
</evidence>
<dbReference type="RefSeq" id="WP_184924382.1">
    <property type="nucleotide sequence ID" value="NZ_JACHMO010000001.1"/>
</dbReference>
<evidence type="ECO:0000256" key="1">
    <source>
        <dbReference type="ARBA" id="ARBA00004196"/>
    </source>
</evidence>
<dbReference type="InterPro" id="IPR008929">
    <property type="entry name" value="Chondroitin_lyas"/>
</dbReference>
<dbReference type="Pfam" id="PF07940">
    <property type="entry name" value="Hepar_II_III_C"/>
    <property type="match status" value="1"/>
</dbReference>
<sequence length="635" mass="70071">MINAESSAERTVAGPLRAAWGSRAEASALADVLLPPSTALPGFADPERWPPNALTRLASVLDLARSERGTPWPQPTASQYARFFRDGDGDRTDYETPVFDLDHRLTRAVLAALVSRDDDLLDEVADGVLLLCERSTWCWPAHEEHHRLRGAVVPDPDLPYLDLGAGVVAAQLAWLDHVLGDRLDVRWPGLRARVRREVRVRVLDPFTSRHDWHWLGLDGDVHNWCPWICGNVLVAALRLVDDPADRARIVADTVRAIDRYLAALPPDGSVDEGFEYWWNGACRALEALDLLEHATGGRLTAADVPVVRETVRFPRLMHLGGPWYVNLADARALPSGGQPWHVPQEWARRVGDRDVALHAAAQRSTAIPDTAELGRALRDLATPLPDHPAEPLVGSVWLPGTQVGLARATAGSTAGPTLVIKGGHNDENHNHNDVGSVIVAIDGVPVLVDAGRPTYTKQTFSADRYDIWTMQSSWHNVPEVRGTPQGTGRDHRARDVTVEDTADRFQVRLDLAPAYRVPALRSWWRTATLHRDRQRVTIEDSWDFADHGDSRSTLHYLLAGDVVRDGPGRLVVHPVSGARATLVAWNPSLASAALTVRELDDPLLRTVWGEKLTRLELRLPDPARGSLMIMVEVCA</sequence>
<reference evidence="3 4" key="1">
    <citation type="submission" date="2020-08" db="EMBL/GenBank/DDBJ databases">
        <title>Sequencing the genomes of 1000 actinobacteria strains.</title>
        <authorList>
            <person name="Klenk H.-P."/>
        </authorList>
    </citation>
    <scope>NUCLEOTIDE SEQUENCE [LARGE SCALE GENOMIC DNA]</scope>
    <source>
        <strain evidence="3 4">DSM 45486</strain>
    </source>
</reference>
<dbReference type="Proteomes" id="UP000552097">
    <property type="component" value="Unassembled WGS sequence"/>
</dbReference>
<evidence type="ECO:0000313" key="4">
    <source>
        <dbReference type="Proteomes" id="UP000552097"/>
    </source>
</evidence>
<dbReference type="GO" id="GO:0016829">
    <property type="term" value="F:lyase activity"/>
    <property type="evidence" value="ECO:0007669"/>
    <property type="project" value="InterPro"/>
</dbReference>
<dbReference type="Gene3D" id="1.50.10.100">
    <property type="entry name" value="Chondroitin AC/alginate lyase"/>
    <property type="match status" value="1"/>
</dbReference>
<dbReference type="AlphaFoldDB" id="A0A7W9HP32"/>
<proteinExistence type="predicted"/>
<dbReference type="EMBL" id="JACHMO010000001">
    <property type="protein sequence ID" value="MBB5805685.1"/>
    <property type="molecule type" value="Genomic_DNA"/>
</dbReference>
<protein>
    <recommendedName>
        <fullName evidence="2">Heparinase II/III-like C-terminal domain-containing protein</fullName>
    </recommendedName>
</protein>
<evidence type="ECO:0000313" key="3">
    <source>
        <dbReference type="EMBL" id="MBB5805685.1"/>
    </source>
</evidence>
<gene>
    <name evidence="3" type="ORF">F4560_005453</name>
</gene>
<name>A0A7W9HP32_9PSEU</name>
<feature type="domain" description="Heparinase II/III-like C-terminal" evidence="2">
    <location>
        <begin position="402"/>
        <end position="568"/>
    </location>
</feature>
<organism evidence="3 4">
    <name type="scientific">Saccharothrix ecbatanensis</name>
    <dbReference type="NCBI Taxonomy" id="1105145"/>
    <lineage>
        <taxon>Bacteria</taxon>
        <taxon>Bacillati</taxon>
        <taxon>Actinomycetota</taxon>
        <taxon>Actinomycetes</taxon>
        <taxon>Pseudonocardiales</taxon>
        <taxon>Pseudonocardiaceae</taxon>
        <taxon>Saccharothrix</taxon>
    </lineage>
</organism>
<dbReference type="InterPro" id="IPR012480">
    <property type="entry name" value="Hepar_II_III_C"/>
</dbReference>
<dbReference type="GO" id="GO:0030313">
    <property type="term" value="C:cell envelope"/>
    <property type="evidence" value="ECO:0007669"/>
    <property type="project" value="UniProtKB-SubCell"/>
</dbReference>
<comment type="caution">
    <text evidence="3">The sequence shown here is derived from an EMBL/GenBank/DDBJ whole genome shotgun (WGS) entry which is preliminary data.</text>
</comment>
<dbReference type="Gene3D" id="2.70.98.70">
    <property type="match status" value="1"/>
</dbReference>
<accession>A0A7W9HP32</accession>
<keyword evidence="4" id="KW-1185">Reference proteome</keyword>